<protein>
    <submittedName>
        <fullName evidence="1">DUF3795 domain-containing protein</fullName>
    </submittedName>
</protein>
<dbReference type="Proteomes" id="UP001407405">
    <property type="component" value="Unassembled WGS sequence"/>
</dbReference>
<dbReference type="EMBL" id="JBCITM010000006">
    <property type="protein sequence ID" value="MEN1760349.1"/>
    <property type="molecule type" value="Genomic_DNA"/>
</dbReference>
<keyword evidence="2" id="KW-1185">Reference proteome</keyword>
<dbReference type="InterPro" id="IPR024227">
    <property type="entry name" value="DUF3795"/>
</dbReference>
<name>A0ABU9VTF0_9CLOT</name>
<sequence length="104" mass="11498">MDQHMMGKCGTYCGDCEWIERTGCQGCQANAGKPFWGTCQVAVCAIEKGVHHCGLCSEVPCEKLIEAYNTPGHEDHGERLANLRNWTAGKDTFIPLGFFRNTSE</sequence>
<dbReference type="RefSeq" id="WP_343185671.1">
    <property type="nucleotide sequence ID" value="NZ_JBCITM010000006.1"/>
</dbReference>
<evidence type="ECO:0000313" key="1">
    <source>
        <dbReference type="EMBL" id="MEN1760349.1"/>
    </source>
</evidence>
<dbReference type="Pfam" id="PF12675">
    <property type="entry name" value="DUF3795"/>
    <property type="match status" value="1"/>
</dbReference>
<gene>
    <name evidence="1" type="ORF">AAIG11_07690</name>
</gene>
<proteinExistence type="predicted"/>
<reference evidence="1 2" key="1">
    <citation type="submission" date="2024-04" db="EMBL/GenBank/DDBJ databases">
        <title>Genome sequencing and metabolic network reconstruction of aminoacids and betaine degradation by Anoxynatronum sibiricum.</title>
        <authorList>
            <person name="Detkova E.N."/>
            <person name="Boltjanskaja Y.V."/>
            <person name="Mardanov A.V."/>
            <person name="Kevbrin V."/>
        </authorList>
    </citation>
    <scope>NUCLEOTIDE SEQUENCE [LARGE SCALE GENOMIC DNA]</scope>
    <source>
        <strain evidence="1 2">Z-7981</strain>
    </source>
</reference>
<comment type="caution">
    <text evidence="1">The sequence shown here is derived from an EMBL/GenBank/DDBJ whole genome shotgun (WGS) entry which is preliminary data.</text>
</comment>
<accession>A0ABU9VTF0</accession>
<organism evidence="1 2">
    <name type="scientific">Anoxynatronum sibiricum</name>
    <dbReference type="NCBI Taxonomy" id="210623"/>
    <lineage>
        <taxon>Bacteria</taxon>
        <taxon>Bacillati</taxon>
        <taxon>Bacillota</taxon>
        <taxon>Clostridia</taxon>
        <taxon>Eubacteriales</taxon>
        <taxon>Clostridiaceae</taxon>
        <taxon>Anoxynatronum</taxon>
    </lineage>
</organism>
<evidence type="ECO:0000313" key="2">
    <source>
        <dbReference type="Proteomes" id="UP001407405"/>
    </source>
</evidence>